<proteinExistence type="inferred from homology"/>
<evidence type="ECO:0000259" key="9">
    <source>
        <dbReference type="Pfam" id="PF20638"/>
    </source>
</evidence>
<comment type="subunit">
    <text evidence="6">Conjugated with ATG12.</text>
</comment>
<comment type="caution">
    <text evidence="10">The sequence shown here is derived from an EMBL/GenBank/DDBJ whole genome shotgun (WGS) entry which is preliminary data.</text>
</comment>
<comment type="subcellular location">
    <subcellularLocation>
        <location evidence="1 6">Preautophagosomal structure membrane</location>
        <topology evidence="1 6">Peripheral membrane protein</topology>
    </subcellularLocation>
</comment>
<protein>
    <recommendedName>
        <fullName evidence="6">Autophagy protein 5</fullName>
    </recommendedName>
</protein>
<feature type="domain" description="Autophagy protein ATG5 UblA" evidence="9">
    <location>
        <begin position="14"/>
        <end position="130"/>
    </location>
</feature>
<gene>
    <name evidence="10" type="ORF">N7G274_007029</name>
</gene>
<reference evidence="10 11" key="1">
    <citation type="submission" date="2024-09" db="EMBL/GenBank/DDBJ databases">
        <title>Rethinking Asexuality: The Enigmatic Case of Functional Sexual Genes in Lepraria (Stereocaulaceae).</title>
        <authorList>
            <person name="Doellman M."/>
            <person name="Sun Y."/>
            <person name="Barcenas-Pena A."/>
            <person name="Lumbsch H.T."/>
            <person name="Grewe F."/>
        </authorList>
    </citation>
    <scope>NUCLEOTIDE SEQUENCE [LARGE SCALE GENOMIC DNA]</scope>
    <source>
        <strain evidence="10 11">Mercado 3170</strain>
    </source>
</reference>
<keyword evidence="3 6" id="KW-1017">Isopeptide bond</keyword>
<evidence type="ECO:0000313" key="11">
    <source>
        <dbReference type="Proteomes" id="UP001590950"/>
    </source>
</evidence>
<evidence type="ECO:0000256" key="5">
    <source>
        <dbReference type="ARBA" id="ARBA00023006"/>
    </source>
</evidence>
<dbReference type="Gene3D" id="3.10.20.620">
    <property type="match status" value="1"/>
</dbReference>
<dbReference type="Gene3D" id="1.10.246.190">
    <property type="entry name" value="Autophagy protein Apg5, helix rich domain"/>
    <property type="match status" value="1"/>
</dbReference>
<evidence type="ECO:0000256" key="2">
    <source>
        <dbReference type="ARBA" id="ARBA00006910"/>
    </source>
</evidence>
<dbReference type="Pfam" id="PF20638">
    <property type="entry name" value="ATG5_UblA"/>
    <property type="match status" value="1"/>
</dbReference>
<dbReference type="Pfam" id="PF20637">
    <property type="entry name" value="ATG5_HBR"/>
    <property type="match status" value="1"/>
</dbReference>
<keyword evidence="5 6" id="KW-0072">Autophagy</keyword>
<evidence type="ECO:0000313" key="10">
    <source>
        <dbReference type="EMBL" id="KAL2040126.1"/>
    </source>
</evidence>
<dbReference type="InterPro" id="IPR042527">
    <property type="entry name" value="Atg5_UblA_dom_sf"/>
</dbReference>
<dbReference type="InterPro" id="IPR042526">
    <property type="entry name" value="Atg5_HR"/>
</dbReference>
<dbReference type="Gene3D" id="3.10.20.90">
    <property type="entry name" value="Phosphatidylinositol 3-kinase Catalytic Subunit, Chain A, domain 1"/>
    <property type="match status" value="1"/>
</dbReference>
<feature type="domain" description="Autophagy protein ATG5 UblB" evidence="7">
    <location>
        <begin position="210"/>
        <end position="305"/>
    </location>
</feature>
<dbReference type="InterPro" id="IPR048940">
    <property type="entry name" value="ATG5_HBR"/>
</dbReference>
<accession>A0ABR4A5A9</accession>
<dbReference type="InterPro" id="IPR007239">
    <property type="entry name" value="Atg5"/>
</dbReference>
<evidence type="ECO:0000259" key="7">
    <source>
        <dbReference type="Pfam" id="PF04106"/>
    </source>
</evidence>
<keyword evidence="11" id="KW-1185">Reference proteome</keyword>
<comment type="function">
    <text evidence="6">Involved in cytoplasm to vacuole transport (Cvt) and autophagic vesicle formation.</text>
</comment>
<comment type="similarity">
    <text evidence="2 6">Belongs to the ATG5 family.</text>
</comment>
<evidence type="ECO:0000256" key="6">
    <source>
        <dbReference type="RuleBase" id="RU361202"/>
    </source>
</evidence>
<dbReference type="PANTHER" id="PTHR13040:SF2">
    <property type="entry name" value="AUTOPHAGY PROTEIN 5"/>
    <property type="match status" value="1"/>
</dbReference>
<evidence type="ECO:0000256" key="4">
    <source>
        <dbReference type="ARBA" id="ARBA00022843"/>
    </source>
</evidence>
<dbReference type="Pfam" id="PF04106">
    <property type="entry name" value="ATG5_UblB"/>
    <property type="match status" value="1"/>
</dbReference>
<evidence type="ECO:0000259" key="8">
    <source>
        <dbReference type="Pfam" id="PF20637"/>
    </source>
</evidence>
<keyword evidence="6" id="KW-0813">Transport</keyword>
<organism evidence="10 11">
    <name type="scientific">Stereocaulon virgatum</name>
    <dbReference type="NCBI Taxonomy" id="373712"/>
    <lineage>
        <taxon>Eukaryota</taxon>
        <taxon>Fungi</taxon>
        <taxon>Dikarya</taxon>
        <taxon>Ascomycota</taxon>
        <taxon>Pezizomycotina</taxon>
        <taxon>Lecanoromycetes</taxon>
        <taxon>OSLEUM clade</taxon>
        <taxon>Lecanoromycetidae</taxon>
        <taxon>Lecanorales</taxon>
        <taxon>Lecanorineae</taxon>
        <taxon>Stereocaulaceae</taxon>
        <taxon>Stereocaulon</taxon>
    </lineage>
</organism>
<evidence type="ECO:0000256" key="3">
    <source>
        <dbReference type="ARBA" id="ARBA00022499"/>
    </source>
</evidence>
<dbReference type="InterPro" id="IPR048939">
    <property type="entry name" value="ATG5_UblA"/>
</dbReference>
<evidence type="ECO:0000256" key="1">
    <source>
        <dbReference type="ARBA" id="ARBA00004623"/>
    </source>
</evidence>
<keyword evidence="4 6" id="KW-0832">Ubl conjugation</keyword>
<feature type="domain" description="Autophagy protein ATG5 alpha-helical bundle region" evidence="8">
    <location>
        <begin position="146"/>
        <end position="201"/>
    </location>
</feature>
<name>A0ABR4A5A9_9LECA</name>
<dbReference type="InterPro" id="IPR048318">
    <property type="entry name" value="ATG5_UblB"/>
</dbReference>
<dbReference type="PANTHER" id="PTHR13040">
    <property type="entry name" value="AUTOPHAGY PROTEIN 5"/>
    <property type="match status" value="1"/>
</dbReference>
<sequence>MTSTKEAKNLLSCIWDGSLPLEIRLSASECRIYDQADPYLIQYPRLSYLPFLLPHLHAFFAPSFIDPEVIPYDGWFSFEDVPLKWQYPLGLLYDLVSGASPSQASGLDVEDRSPLDKQDEHLPWRLTLHFTEWPEHALVRPDAEGKMLHDAFINSVKEADFLRNGTAKGIMSLSKDDSTKLWNAVQEHDFESFDPISRRLLYAQGAPLRHVPLKIYLPSSPTVSEPTSGHLRVVQSLITPSTPGSREPQSLGTALHALLPSLFPSRRTPILAKAVLHGAVVPMGALVEDLMRTAAYLDGWVHLGVVMM</sequence>
<keyword evidence="6" id="KW-0472">Membrane</keyword>
<dbReference type="EMBL" id="JBEFKJ010000022">
    <property type="protein sequence ID" value="KAL2040126.1"/>
    <property type="molecule type" value="Genomic_DNA"/>
</dbReference>
<dbReference type="Proteomes" id="UP001590950">
    <property type="component" value="Unassembled WGS sequence"/>
</dbReference>